<keyword evidence="2" id="KW-0813">Transport</keyword>
<protein>
    <submittedName>
        <fullName evidence="9">Putative MFS transporter</fullName>
    </submittedName>
</protein>
<feature type="transmembrane region" description="Helical" evidence="7">
    <location>
        <begin position="298"/>
        <end position="320"/>
    </location>
</feature>
<name>I0H611_ACTM4</name>
<dbReference type="SUPFAM" id="SSF103473">
    <property type="entry name" value="MFS general substrate transporter"/>
    <property type="match status" value="1"/>
</dbReference>
<feature type="transmembrane region" description="Helical" evidence="7">
    <location>
        <begin position="202"/>
        <end position="223"/>
    </location>
</feature>
<feature type="transmembrane region" description="Helical" evidence="7">
    <location>
        <begin position="267"/>
        <end position="292"/>
    </location>
</feature>
<feature type="transmembrane region" description="Helical" evidence="7">
    <location>
        <begin position="332"/>
        <end position="351"/>
    </location>
</feature>
<evidence type="ECO:0000256" key="3">
    <source>
        <dbReference type="ARBA" id="ARBA00022475"/>
    </source>
</evidence>
<evidence type="ECO:0000259" key="8">
    <source>
        <dbReference type="PROSITE" id="PS50850"/>
    </source>
</evidence>
<evidence type="ECO:0000256" key="6">
    <source>
        <dbReference type="ARBA" id="ARBA00023136"/>
    </source>
</evidence>
<feature type="transmembrane region" description="Helical" evidence="7">
    <location>
        <begin position="398"/>
        <end position="419"/>
    </location>
</feature>
<dbReference type="PANTHER" id="PTHR42718:SF46">
    <property type="entry name" value="BLR6921 PROTEIN"/>
    <property type="match status" value="1"/>
</dbReference>
<dbReference type="PATRIC" id="fig|512565.3.peg.3222"/>
<organism evidence="9 10">
    <name type="scientific">Actinoplanes missouriensis (strain ATCC 14538 / DSM 43046 / CBS 188.64 / JCM 3121 / NBRC 102363 / NCIMB 12654 / NRRL B-3342 / UNCC 431)</name>
    <dbReference type="NCBI Taxonomy" id="512565"/>
    <lineage>
        <taxon>Bacteria</taxon>
        <taxon>Bacillati</taxon>
        <taxon>Actinomycetota</taxon>
        <taxon>Actinomycetes</taxon>
        <taxon>Micromonosporales</taxon>
        <taxon>Micromonosporaceae</taxon>
        <taxon>Actinoplanes</taxon>
    </lineage>
</organism>
<dbReference type="GO" id="GO:0022857">
    <property type="term" value="F:transmembrane transporter activity"/>
    <property type="evidence" value="ECO:0007669"/>
    <property type="project" value="InterPro"/>
</dbReference>
<dbReference type="KEGG" id="ams:AMIS_32280"/>
<dbReference type="RefSeq" id="WP_014443343.1">
    <property type="nucleotide sequence ID" value="NC_017093.1"/>
</dbReference>
<feature type="transmembrane region" description="Helical" evidence="7">
    <location>
        <begin position="50"/>
        <end position="68"/>
    </location>
</feature>
<dbReference type="PANTHER" id="PTHR42718">
    <property type="entry name" value="MAJOR FACILITATOR SUPERFAMILY MULTIDRUG TRANSPORTER MFSC"/>
    <property type="match status" value="1"/>
</dbReference>
<feature type="transmembrane region" description="Helical" evidence="7">
    <location>
        <begin position="229"/>
        <end position="246"/>
    </location>
</feature>
<feature type="domain" description="Major facilitator superfamily (MFS) profile" evidence="8">
    <location>
        <begin position="14"/>
        <end position="463"/>
    </location>
</feature>
<comment type="subcellular location">
    <subcellularLocation>
        <location evidence="1">Cell membrane</location>
        <topology evidence="1">Multi-pass membrane protein</topology>
    </subcellularLocation>
</comment>
<dbReference type="AlphaFoldDB" id="I0H611"/>
<reference evidence="9 10" key="1">
    <citation type="submission" date="2012-02" db="EMBL/GenBank/DDBJ databases">
        <title>Complete genome sequence of Actinoplanes missouriensis 431 (= NBRC 102363).</title>
        <authorList>
            <person name="Ohnishi Y."/>
            <person name="Ishikawa J."/>
            <person name="Sekine M."/>
            <person name="Hosoyama A."/>
            <person name="Harada T."/>
            <person name="Narita H."/>
            <person name="Hata T."/>
            <person name="Konno Y."/>
            <person name="Tutikane K."/>
            <person name="Fujita N."/>
            <person name="Horinouchi S."/>
            <person name="Hayakawa M."/>
        </authorList>
    </citation>
    <scope>NUCLEOTIDE SEQUENCE [LARGE SCALE GENOMIC DNA]</scope>
    <source>
        <strain evidence="10">ATCC 14538 / DSM 43046 / CBS 188.64 / JCM 3121 / NBRC 102363 / NCIMB 12654 / NRRL B-3342 / UNCC 431</strain>
    </source>
</reference>
<gene>
    <name evidence="9" type="ordered locus">AMIS_32280</name>
</gene>
<dbReference type="Gene3D" id="1.20.1720.10">
    <property type="entry name" value="Multidrug resistance protein D"/>
    <property type="match status" value="1"/>
</dbReference>
<keyword evidence="6 7" id="KW-0472">Membrane</keyword>
<evidence type="ECO:0000313" key="10">
    <source>
        <dbReference type="Proteomes" id="UP000007882"/>
    </source>
</evidence>
<keyword evidence="5 7" id="KW-1133">Transmembrane helix</keyword>
<evidence type="ECO:0000256" key="1">
    <source>
        <dbReference type="ARBA" id="ARBA00004651"/>
    </source>
</evidence>
<feature type="transmembrane region" description="Helical" evidence="7">
    <location>
        <begin position="167"/>
        <end position="190"/>
    </location>
</feature>
<keyword evidence="4 7" id="KW-0812">Transmembrane</keyword>
<dbReference type="InterPro" id="IPR036259">
    <property type="entry name" value="MFS_trans_sf"/>
</dbReference>
<dbReference type="PROSITE" id="PS50850">
    <property type="entry name" value="MFS"/>
    <property type="match status" value="1"/>
</dbReference>
<accession>I0H611</accession>
<proteinExistence type="predicted"/>
<dbReference type="InterPro" id="IPR011701">
    <property type="entry name" value="MFS"/>
</dbReference>
<keyword evidence="3" id="KW-1003">Cell membrane</keyword>
<feature type="transmembrane region" description="Helical" evidence="7">
    <location>
        <begin position="12"/>
        <end position="38"/>
    </location>
</feature>
<dbReference type="InterPro" id="IPR020846">
    <property type="entry name" value="MFS_dom"/>
</dbReference>
<dbReference type="NCBIfam" id="TIGR00711">
    <property type="entry name" value="efflux_EmrB"/>
    <property type="match status" value="1"/>
</dbReference>
<evidence type="ECO:0000256" key="4">
    <source>
        <dbReference type="ARBA" id="ARBA00022692"/>
    </source>
</evidence>
<evidence type="ECO:0000256" key="7">
    <source>
        <dbReference type="SAM" id="Phobius"/>
    </source>
</evidence>
<dbReference type="CDD" id="cd17321">
    <property type="entry name" value="MFS_MMR_MDR_like"/>
    <property type="match status" value="1"/>
</dbReference>
<feature type="transmembrane region" description="Helical" evidence="7">
    <location>
        <begin position="439"/>
        <end position="458"/>
    </location>
</feature>
<dbReference type="Proteomes" id="UP000007882">
    <property type="component" value="Chromosome"/>
</dbReference>
<dbReference type="eggNOG" id="COG0477">
    <property type="taxonomic scope" value="Bacteria"/>
</dbReference>
<dbReference type="EMBL" id="AP012319">
    <property type="protein sequence ID" value="BAL88448.1"/>
    <property type="molecule type" value="Genomic_DNA"/>
</dbReference>
<evidence type="ECO:0000256" key="2">
    <source>
        <dbReference type="ARBA" id="ARBA00022448"/>
    </source>
</evidence>
<dbReference type="GO" id="GO:0005886">
    <property type="term" value="C:plasma membrane"/>
    <property type="evidence" value="ECO:0007669"/>
    <property type="project" value="UniProtKB-SubCell"/>
</dbReference>
<sequence>MAQRASLATRERLILGVLLIVQFMLILDVAIVSVAVPSMQESLGIRAGDLQWVSTAYTLTFGGLLVAAGRIADLFGRRRMFIIGTAVFTVSSLLCGAVQESWQLFAARGAQGVGAALVSPAILSLLLTSFADESKRNRVLGLWGAVGSGGAIAGQLIGGVITDSLGWRWVFLVNLPIGIIACLVAPLLLARDGERSGDRLDTTGAVTLTLGLLFAVFGVSRIADHGADTVVFGVFVVAAILLAVFARHERRYPDPLVPFDIFDNRSLVGGNLLSIVNGVMVMTAIFFSTLYMQHVLNFSALQAGLAFAPVTVVILIISGMTGRLTDRFGIRALLVTGAIFTGLGILGLMAMRVGGDYWLTVLPGLLLLGIGQGLAFAPATSAATHGVPDDRQGLAGGLVTMSQQLGGAVGFAVLATIAAAVLPDPTTSDPYALIDGYRLGYLVGLVLPVLGVIFALWLTPGRTAPAASADQPATANT</sequence>
<feature type="transmembrane region" description="Helical" evidence="7">
    <location>
        <begin position="139"/>
        <end position="161"/>
    </location>
</feature>
<dbReference type="Gene3D" id="1.20.1250.20">
    <property type="entry name" value="MFS general substrate transporter like domains"/>
    <property type="match status" value="1"/>
</dbReference>
<evidence type="ECO:0000256" key="5">
    <source>
        <dbReference type="ARBA" id="ARBA00022989"/>
    </source>
</evidence>
<evidence type="ECO:0000313" key="9">
    <source>
        <dbReference type="EMBL" id="BAL88448.1"/>
    </source>
</evidence>
<dbReference type="InterPro" id="IPR004638">
    <property type="entry name" value="EmrB-like"/>
</dbReference>
<dbReference type="OrthoDB" id="3218494at2"/>
<feature type="transmembrane region" description="Helical" evidence="7">
    <location>
        <begin position="80"/>
        <end position="99"/>
    </location>
</feature>
<dbReference type="Pfam" id="PF07690">
    <property type="entry name" value="MFS_1"/>
    <property type="match status" value="1"/>
</dbReference>
<dbReference type="PROSITE" id="PS00216">
    <property type="entry name" value="SUGAR_TRANSPORT_1"/>
    <property type="match status" value="1"/>
</dbReference>
<dbReference type="HOGENOM" id="CLU_000960_28_2_11"/>
<feature type="transmembrane region" description="Helical" evidence="7">
    <location>
        <begin position="357"/>
        <end position="377"/>
    </location>
</feature>
<feature type="transmembrane region" description="Helical" evidence="7">
    <location>
        <begin position="105"/>
        <end position="127"/>
    </location>
</feature>
<dbReference type="InterPro" id="IPR005829">
    <property type="entry name" value="Sugar_transporter_CS"/>
</dbReference>
<keyword evidence="10" id="KW-1185">Reference proteome</keyword>